<dbReference type="SUPFAM" id="SSF82708">
    <property type="entry name" value="R3H domain"/>
    <property type="match status" value="1"/>
</dbReference>
<proteinExistence type="predicted"/>
<dbReference type="InterPro" id="IPR051937">
    <property type="entry name" value="R3H_domain_containing"/>
</dbReference>
<feature type="compositionally biased region" description="Acidic residues" evidence="2">
    <location>
        <begin position="261"/>
        <end position="274"/>
    </location>
</feature>
<gene>
    <name evidence="4" type="ORF">C6P45_000681</name>
</gene>
<dbReference type="GO" id="GO:0003676">
    <property type="term" value="F:nucleic acid binding"/>
    <property type="evidence" value="ECO:0007669"/>
    <property type="project" value="UniProtKB-UniRule"/>
</dbReference>
<feature type="compositionally biased region" description="Basic and acidic residues" evidence="2">
    <location>
        <begin position="249"/>
        <end position="260"/>
    </location>
</feature>
<dbReference type="OrthoDB" id="278430at2759"/>
<keyword evidence="1" id="KW-0597">Phosphoprotein</keyword>
<organism evidence="4 5">
    <name type="scientific">Maudiozyma exigua</name>
    <name type="common">Yeast</name>
    <name type="synonym">Kazachstania exigua</name>
    <dbReference type="NCBI Taxonomy" id="34358"/>
    <lineage>
        <taxon>Eukaryota</taxon>
        <taxon>Fungi</taxon>
        <taxon>Dikarya</taxon>
        <taxon>Ascomycota</taxon>
        <taxon>Saccharomycotina</taxon>
        <taxon>Saccharomycetes</taxon>
        <taxon>Saccharomycetales</taxon>
        <taxon>Saccharomycetaceae</taxon>
        <taxon>Maudiozyma</taxon>
    </lineage>
</organism>
<feature type="domain" description="R3H" evidence="3">
    <location>
        <begin position="54"/>
        <end position="116"/>
    </location>
</feature>
<sequence length="433" mass="50303">MTETKMKEAESAVPNNEVTKVDGQKLISTRNESEDNDCLTTGLLVVLFTKPLDRDFIMKIEDSVIDFINSNERTINLKAMNSYQRFLSYKVADYHNLRHTILRNDENSTIVLYKETLMSQSIKEPLLKNLRQEDYNEILVLETLKDVKITDSEESDTQVKEATTVLPRNKKFKILKRKEKEMADIPEKDSHRVVEDSNKEILNNDVQPLNQYNISNLEEQRLQKEREYEEKKQKIFCDNQIGSKIEDDIIDKSDKTRPDATEENEAIDSQDDDFEEHIWGPVAGSIKARSRDDIPKYYASNSKKERSHSKYVNHGHYSQRNIGSNPVRVPSQSMYPSFPIYAEYQTFPVGVPAQQYGQSMAYAQPQNAYGFQGQVPYMNYQMTQGMPQYNRYAMPMNGYGSPYMQPESVSNRNQLRKKNWNKKNVMQNGNSNQ</sequence>
<name>A0A9P6W482_MAUEX</name>
<dbReference type="Proteomes" id="UP000750334">
    <property type="component" value="Unassembled WGS sequence"/>
</dbReference>
<dbReference type="PANTHER" id="PTHR15672:SF8">
    <property type="entry name" value="PROTEIN ENCORE"/>
    <property type="match status" value="1"/>
</dbReference>
<protein>
    <recommendedName>
        <fullName evidence="3">R3H domain-containing protein</fullName>
    </recommendedName>
</protein>
<dbReference type="AlphaFoldDB" id="A0A9P6W482"/>
<feature type="region of interest" description="Disordered" evidence="2">
    <location>
        <begin position="298"/>
        <end position="325"/>
    </location>
</feature>
<evidence type="ECO:0000313" key="4">
    <source>
        <dbReference type="EMBL" id="KAG0664101.1"/>
    </source>
</evidence>
<dbReference type="InterPro" id="IPR001374">
    <property type="entry name" value="R3H_dom"/>
</dbReference>
<evidence type="ECO:0000256" key="1">
    <source>
        <dbReference type="ARBA" id="ARBA00022553"/>
    </source>
</evidence>
<feature type="compositionally biased region" description="Polar residues" evidence="2">
    <location>
        <begin position="422"/>
        <end position="433"/>
    </location>
</feature>
<comment type="caution">
    <text evidence="4">The sequence shown here is derived from an EMBL/GenBank/DDBJ whole genome shotgun (WGS) entry which is preliminary data.</text>
</comment>
<dbReference type="PROSITE" id="PS51061">
    <property type="entry name" value="R3H"/>
    <property type="match status" value="1"/>
</dbReference>
<feature type="region of interest" description="Disordered" evidence="2">
    <location>
        <begin position="249"/>
        <end position="274"/>
    </location>
</feature>
<accession>A0A9P6W482</accession>
<dbReference type="SMART" id="SM00393">
    <property type="entry name" value="R3H"/>
    <property type="match status" value="1"/>
</dbReference>
<reference evidence="4 5" key="1">
    <citation type="submission" date="2020-11" db="EMBL/GenBank/DDBJ databases">
        <title>Kefir isolates.</title>
        <authorList>
            <person name="Marcisauskas S."/>
            <person name="Kim Y."/>
            <person name="Blasche S."/>
        </authorList>
    </citation>
    <scope>NUCLEOTIDE SEQUENCE [LARGE SCALE GENOMIC DNA]</scope>
    <source>
        <strain evidence="4 5">OG2</strain>
    </source>
</reference>
<dbReference type="Gene3D" id="3.30.1370.50">
    <property type="entry name" value="R3H-like domain"/>
    <property type="match status" value="1"/>
</dbReference>
<dbReference type="CDD" id="cd02642">
    <property type="entry name" value="R3H_encore_like"/>
    <property type="match status" value="1"/>
</dbReference>
<dbReference type="PANTHER" id="PTHR15672">
    <property type="entry name" value="CAMP-REGULATED PHOSPHOPROTEIN 21 RELATED R3H DOMAIN CONTAINING PROTEIN"/>
    <property type="match status" value="1"/>
</dbReference>
<dbReference type="InterPro" id="IPR036867">
    <property type="entry name" value="R3H_dom_sf"/>
</dbReference>
<evidence type="ECO:0000256" key="2">
    <source>
        <dbReference type="SAM" id="MobiDB-lite"/>
    </source>
</evidence>
<evidence type="ECO:0000259" key="3">
    <source>
        <dbReference type="PROSITE" id="PS51061"/>
    </source>
</evidence>
<dbReference type="Pfam" id="PF01424">
    <property type="entry name" value="R3H"/>
    <property type="match status" value="1"/>
</dbReference>
<evidence type="ECO:0000313" key="5">
    <source>
        <dbReference type="Proteomes" id="UP000750334"/>
    </source>
</evidence>
<feature type="region of interest" description="Disordered" evidence="2">
    <location>
        <begin position="404"/>
        <end position="433"/>
    </location>
</feature>
<dbReference type="EMBL" id="PUHR01000124">
    <property type="protein sequence ID" value="KAG0664101.1"/>
    <property type="molecule type" value="Genomic_DNA"/>
</dbReference>
<keyword evidence="5" id="KW-1185">Reference proteome</keyword>
<feature type="compositionally biased region" description="Polar residues" evidence="2">
    <location>
        <begin position="316"/>
        <end position="325"/>
    </location>
</feature>